<evidence type="ECO:0000256" key="1">
    <source>
        <dbReference type="ARBA" id="ARBA00022741"/>
    </source>
</evidence>
<dbReference type="SMART" id="SM00028">
    <property type="entry name" value="TPR"/>
    <property type="match status" value="3"/>
</dbReference>
<reference evidence="4 5" key="1">
    <citation type="submission" date="2024-10" db="EMBL/GenBank/DDBJ databases">
        <title>Updated reference genomes for cyclostephanoid diatoms.</title>
        <authorList>
            <person name="Roberts W.R."/>
            <person name="Alverson A.J."/>
        </authorList>
    </citation>
    <scope>NUCLEOTIDE SEQUENCE [LARGE SCALE GENOMIC DNA]</scope>
    <source>
        <strain evidence="4 5">AJA276-08</strain>
    </source>
</reference>
<comment type="caution">
    <text evidence="4">The sequence shown here is derived from an EMBL/GenBank/DDBJ whole genome shotgun (WGS) entry which is preliminary data.</text>
</comment>
<dbReference type="Pfam" id="PF13424">
    <property type="entry name" value="TPR_12"/>
    <property type="match status" value="1"/>
</dbReference>
<feature type="compositionally biased region" description="Polar residues" evidence="3">
    <location>
        <begin position="1"/>
        <end position="10"/>
    </location>
</feature>
<evidence type="ECO:0000256" key="2">
    <source>
        <dbReference type="ARBA" id="ARBA00022840"/>
    </source>
</evidence>
<accession>A0ABD3QT37</accession>
<dbReference type="Gene3D" id="1.25.40.10">
    <property type="entry name" value="Tetratricopeptide repeat domain"/>
    <property type="match status" value="2"/>
</dbReference>
<keyword evidence="2" id="KW-0067">ATP-binding</keyword>
<gene>
    <name evidence="4" type="ORF">ACHAW5_009466</name>
</gene>
<feature type="region of interest" description="Disordered" evidence="3">
    <location>
        <begin position="1"/>
        <end position="35"/>
    </location>
</feature>
<keyword evidence="5" id="KW-1185">Reference proteome</keyword>
<keyword evidence="1" id="KW-0547">Nucleotide-binding</keyword>
<dbReference type="InterPro" id="IPR036452">
    <property type="entry name" value="Ribo_hydro-like"/>
</dbReference>
<sequence>MKRSSISVTRFVSKRNSDANDDDNSKSSDDSDYNKLGETFSRATKFLGTIVKGQNSNGDSYHDSNLDIDQYLNERYKEVNDYNLYNNFRRESGATMTNNYSKNENMATVDDVYSDDASQVTMPPLDEGNLGDIAKAEENDRGRVNDWASDVLSQSAEIVATGSTARRRSSEISSSYSNPLVQSCVNVGTISTARRRSSEISSGVKNSVWSYIAGDSVSASATLDSPGDMDSSDSLLIDHHAKSRASFVRRNMSQAATGTKSFRDVQKLMKDKGAVTGNAIRYMLQEAAEEHAAKNVTSVFDEIEPSKQQTPRFNGGETANDCSDNNYLGDAVSKIEERSLQQHEAQQLRLERDPMFGKFSDTVIRPYISIPSRESKVETLMVLLRNVADYGESRLLTVHGTKFVGKTKLIKHVIDTVQSQGLGYTVLSSVRSANDILTSFFCFREITSAALRACDSVTESFDENNDLEQAGDIQRELKGDEDDELKLILERLKSRKILNKSDQLMISRILPAVMDDQLLSLLKGRNPTALIKDIASSLFKILIPLQPFCFVFEADGDDCDIDPSSWDLIEEMLLSAGTQCPQMLMIAMSRHSLLDHVPPSVIATQLVNIHIEKMDKCDTAYYIRALFCDTNIDRNMQIDPHVADAVYHRANGCPLFTERIVLWSQGKDLIELDETRNSVALNLPMIVRNDHEHGCDSSNHEVLLLNTLPANLNEEILEKINNLPHQLLDALKIAAQIGITFDVDKYASLCLHGFHDSLQELITSHGIFYKLNGHCYRWRHVAVYEAVLTIIISNERFEIQSRIADSLQDLPLSRMCNNGVQYARHYVLAERWDEAFDRYMEAGDNAEKKHDFAGAVGIYQQAKICLTKTINNHSLQRRLSPHAALGLCLRELMRYDDAEAELEFCLSQIMTVPEHLRNADIELEVVTTLAMLKQYQSKYSEALAMYARALPLARANKERHTKVWLAHHVASCAEIHRKAGDLLQAKTLHTEALAYRELAVKEKSCTVLELAISFTQLGCTMSGLGDNSCAFNLHRKALAARVGHLDFYHSLVSESLNYCADALQALDRGCEGVPLSMHAVKIRKFVFGSNHPAYAHALSVLASCYHQVGRSVDALGLLEECLEICEKSFSKNHANMIPNLMLYGAVLSVMGNCEKARVAYTRALDIHNMNFTEEQNTNQLARLQNALSSVCVEPQTKENAILGMPISFESSKTNVVVCADFGHRSSDEYMLCCASSLQIMGILKLVSIVAVSPPQVAQANIAREALDSLLLSNVPVAYGTSSTSESRTANDATLSANYGTHSARMSNTGAELLRQVLLKMPEKSLVIMCTACFGGVSEVIDTHRDLFASKVKEVVIIGSVKPVRKRVFIEPEDFGGDKEDIFAKDVYSACQELNIPTVTLFKNVARGFPFSSSLVDTLVLSNHMVSTKIQQAEEMHMNSVWEVIKQLKSETSYFSPNNVDVKRFHKYSLGGEPPTAGQRNIWPSIKSINLELVFGLLCCISTYQNAHFRWESHQVKGTVHKVCRHSNSKVGIINAEALSNEIYMLIGFALRVSLANTSC</sequence>
<evidence type="ECO:0000313" key="4">
    <source>
        <dbReference type="EMBL" id="KAL3803056.1"/>
    </source>
</evidence>
<dbReference type="PANTHER" id="PTHR16305:SF28">
    <property type="entry name" value="GUANYLATE CYCLASE DOMAIN-CONTAINING PROTEIN"/>
    <property type="match status" value="1"/>
</dbReference>
<evidence type="ECO:0000256" key="3">
    <source>
        <dbReference type="SAM" id="MobiDB-lite"/>
    </source>
</evidence>
<name>A0ABD3QT37_9STRA</name>
<dbReference type="InterPro" id="IPR011990">
    <property type="entry name" value="TPR-like_helical_dom_sf"/>
</dbReference>
<dbReference type="SUPFAM" id="SSF48452">
    <property type="entry name" value="TPR-like"/>
    <property type="match status" value="2"/>
</dbReference>
<proteinExistence type="predicted"/>
<evidence type="ECO:0000313" key="5">
    <source>
        <dbReference type="Proteomes" id="UP001530315"/>
    </source>
</evidence>
<dbReference type="Gene3D" id="3.90.245.10">
    <property type="entry name" value="Ribonucleoside hydrolase-like"/>
    <property type="match status" value="1"/>
</dbReference>
<dbReference type="GO" id="GO:0005524">
    <property type="term" value="F:ATP binding"/>
    <property type="evidence" value="ECO:0007669"/>
    <property type="project" value="UniProtKB-KW"/>
</dbReference>
<organism evidence="4 5">
    <name type="scientific">Stephanodiscus triporus</name>
    <dbReference type="NCBI Taxonomy" id="2934178"/>
    <lineage>
        <taxon>Eukaryota</taxon>
        <taxon>Sar</taxon>
        <taxon>Stramenopiles</taxon>
        <taxon>Ochrophyta</taxon>
        <taxon>Bacillariophyta</taxon>
        <taxon>Coscinodiscophyceae</taxon>
        <taxon>Thalassiosirophycidae</taxon>
        <taxon>Stephanodiscales</taxon>
        <taxon>Stephanodiscaceae</taxon>
        <taxon>Stephanodiscus</taxon>
    </lineage>
</organism>
<feature type="compositionally biased region" description="Basic and acidic residues" evidence="3">
    <location>
        <begin position="15"/>
        <end position="35"/>
    </location>
</feature>
<dbReference type="EMBL" id="JALLAZ020000124">
    <property type="protein sequence ID" value="KAL3803056.1"/>
    <property type="molecule type" value="Genomic_DNA"/>
</dbReference>
<dbReference type="Proteomes" id="UP001530315">
    <property type="component" value="Unassembled WGS sequence"/>
</dbReference>
<dbReference type="InterPro" id="IPR019734">
    <property type="entry name" value="TPR_rpt"/>
</dbReference>
<protein>
    <submittedName>
        <fullName evidence="4">Uncharacterized protein</fullName>
    </submittedName>
</protein>
<dbReference type="PANTHER" id="PTHR16305">
    <property type="entry name" value="TESTICULAR SOLUBLE ADENYLYL CYCLASE"/>
    <property type="match status" value="1"/>
</dbReference>